<dbReference type="InterPro" id="IPR029069">
    <property type="entry name" value="HotDog_dom_sf"/>
</dbReference>
<dbReference type="FunFam" id="3.10.129.10:FF:000004">
    <property type="entry name" value="Tol-pal system-associated acyl-CoA thioesterase"/>
    <property type="match status" value="1"/>
</dbReference>
<evidence type="ECO:0000256" key="2">
    <source>
        <dbReference type="ARBA" id="ARBA00022801"/>
    </source>
</evidence>
<dbReference type="CDD" id="cd00586">
    <property type="entry name" value="4HBT"/>
    <property type="match status" value="1"/>
</dbReference>
<organism evidence="3 4">
    <name type="scientific">Parazoarcus communis SWub3 = DSM 12120</name>
    <dbReference type="NCBI Taxonomy" id="1121029"/>
    <lineage>
        <taxon>Bacteria</taxon>
        <taxon>Pseudomonadati</taxon>
        <taxon>Pseudomonadota</taxon>
        <taxon>Betaproteobacteria</taxon>
        <taxon>Rhodocyclales</taxon>
        <taxon>Zoogloeaceae</taxon>
        <taxon>Parazoarcus</taxon>
    </lineage>
</organism>
<dbReference type="EMBL" id="QKOE01000001">
    <property type="protein sequence ID" value="PZA18383.1"/>
    <property type="molecule type" value="Genomic_DNA"/>
</dbReference>
<dbReference type="SUPFAM" id="SSF54637">
    <property type="entry name" value="Thioesterase/thiol ester dehydrase-isomerase"/>
    <property type="match status" value="1"/>
</dbReference>
<evidence type="ECO:0000313" key="3">
    <source>
        <dbReference type="EMBL" id="PZA18383.1"/>
    </source>
</evidence>
<dbReference type="InterPro" id="IPR014166">
    <property type="entry name" value="Tol-Pal_acyl-CoA_thioesterase"/>
</dbReference>
<evidence type="ECO:0000256" key="1">
    <source>
        <dbReference type="ARBA" id="ARBA00005953"/>
    </source>
</evidence>
<comment type="similarity">
    <text evidence="1">Belongs to the 4-hydroxybenzoyl-CoA thioesterase family.</text>
</comment>
<dbReference type="PIRSF" id="PIRSF003230">
    <property type="entry name" value="YbgC"/>
    <property type="match status" value="1"/>
</dbReference>
<dbReference type="OrthoDB" id="9808429at2"/>
<dbReference type="Pfam" id="PF13279">
    <property type="entry name" value="4HBT_2"/>
    <property type="match status" value="1"/>
</dbReference>
<comment type="caution">
    <text evidence="3">The sequence shown here is derived from an EMBL/GenBank/DDBJ whole genome shotgun (WGS) entry which is preliminary data.</text>
</comment>
<sequence length="148" mass="16588">MQTIPENDDPKGAARFVLPVRVYYEDTDAAGVVYYANYLRFCERARTEWLRAIGFEQQRMLADDGLAFVVRSVKADYLAPACLDDALSVVSTLNELRRASITFGQQIVRGSELLFDASIQIACVDWNRRKPAALPAAIRSQLETLQAV</sequence>
<dbReference type="InterPro" id="IPR006684">
    <property type="entry name" value="YbgC/YbaW"/>
</dbReference>
<accession>A0A323V2P9</accession>
<dbReference type="NCBIfam" id="TIGR02799">
    <property type="entry name" value="thio_ybgC"/>
    <property type="match status" value="1"/>
</dbReference>
<reference evidence="3 4" key="1">
    <citation type="submission" date="2018-06" db="EMBL/GenBank/DDBJ databases">
        <title>Azoarcus communis strain SWub3 genome.</title>
        <authorList>
            <person name="Zorraquino Salvo V."/>
            <person name="Toubiana D."/>
            <person name="Blumwald E."/>
        </authorList>
    </citation>
    <scope>NUCLEOTIDE SEQUENCE [LARGE SCALE GENOMIC DNA]</scope>
    <source>
        <strain evidence="3 4">SWub3</strain>
    </source>
</reference>
<dbReference type="PANTHER" id="PTHR31793">
    <property type="entry name" value="4-HYDROXYBENZOYL-COA THIOESTERASE FAMILY MEMBER"/>
    <property type="match status" value="1"/>
</dbReference>
<dbReference type="RefSeq" id="WP_110522684.1">
    <property type="nucleotide sequence ID" value="NZ_QKOE01000001.1"/>
</dbReference>
<dbReference type="Gene3D" id="3.10.129.10">
    <property type="entry name" value="Hotdog Thioesterase"/>
    <property type="match status" value="1"/>
</dbReference>
<dbReference type="AlphaFoldDB" id="A0A323V2P9"/>
<keyword evidence="2" id="KW-0378">Hydrolase</keyword>
<dbReference type="Proteomes" id="UP000248259">
    <property type="component" value="Unassembled WGS sequence"/>
</dbReference>
<dbReference type="NCBIfam" id="TIGR00051">
    <property type="entry name" value="YbgC/FadM family acyl-CoA thioesterase"/>
    <property type="match status" value="1"/>
</dbReference>
<name>A0A323V2P9_9RHOO</name>
<dbReference type="InterPro" id="IPR050563">
    <property type="entry name" value="4-hydroxybenzoyl-CoA_TE"/>
</dbReference>
<dbReference type="GO" id="GO:0047617">
    <property type="term" value="F:fatty acyl-CoA hydrolase activity"/>
    <property type="evidence" value="ECO:0007669"/>
    <property type="project" value="TreeGrafter"/>
</dbReference>
<keyword evidence="4" id="KW-1185">Reference proteome</keyword>
<gene>
    <name evidence="3" type="primary">ybgC</name>
    <name evidence="3" type="ORF">DNK49_02315</name>
</gene>
<dbReference type="PANTHER" id="PTHR31793:SF37">
    <property type="entry name" value="ACYL-COA THIOESTER HYDROLASE YBGC"/>
    <property type="match status" value="1"/>
</dbReference>
<protein>
    <submittedName>
        <fullName evidence="3">Tol-pal system-associated acyl-CoA thioesterase</fullName>
    </submittedName>
</protein>
<evidence type="ECO:0000313" key="4">
    <source>
        <dbReference type="Proteomes" id="UP000248259"/>
    </source>
</evidence>
<proteinExistence type="inferred from homology"/>